<organism evidence="9 11">
    <name type="scientific">Strigomonas culicis</name>
    <dbReference type="NCBI Taxonomy" id="28005"/>
    <lineage>
        <taxon>Eukaryota</taxon>
        <taxon>Discoba</taxon>
        <taxon>Euglenozoa</taxon>
        <taxon>Kinetoplastea</taxon>
        <taxon>Metakinetoplastina</taxon>
        <taxon>Trypanosomatida</taxon>
        <taxon>Trypanosomatidae</taxon>
        <taxon>Strigomonadinae</taxon>
        <taxon>Strigomonas</taxon>
    </lineage>
</organism>
<dbReference type="EMBL" id="ATMH01006109">
    <property type="protein sequence ID" value="EPY26729.1"/>
    <property type="molecule type" value="Genomic_DNA"/>
</dbReference>
<evidence type="ECO:0000256" key="1">
    <source>
        <dbReference type="ARBA" id="ARBA00004477"/>
    </source>
</evidence>
<dbReference type="AlphaFoldDB" id="S9UEC8"/>
<evidence type="ECO:0000256" key="4">
    <source>
        <dbReference type="ARBA" id="ARBA00022824"/>
    </source>
</evidence>
<evidence type="ECO:0000256" key="3">
    <source>
        <dbReference type="ARBA" id="ARBA00022692"/>
    </source>
</evidence>
<comment type="function">
    <text evidence="7">May be involved in the degradation of misfolded endoplasmic reticulum (ER) luminal proteins.</text>
</comment>
<dbReference type="EMBL" id="ATMH01001666">
    <property type="protein sequence ID" value="EPY34304.1"/>
    <property type="molecule type" value="Genomic_DNA"/>
</dbReference>
<dbReference type="GO" id="GO:0006950">
    <property type="term" value="P:response to stress"/>
    <property type="evidence" value="ECO:0007669"/>
    <property type="project" value="UniProtKB-ARBA"/>
</dbReference>
<feature type="transmembrane region" description="Helical" evidence="7">
    <location>
        <begin position="12"/>
        <end position="32"/>
    </location>
</feature>
<feature type="transmembrane region" description="Helical" evidence="7">
    <location>
        <begin position="53"/>
        <end position="75"/>
    </location>
</feature>
<dbReference type="EMBL" id="ATMH01004704">
    <property type="protein sequence ID" value="EPY29142.1"/>
    <property type="molecule type" value="Genomic_DNA"/>
</dbReference>
<feature type="transmembrane region" description="Helical" evidence="7">
    <location>
        <begin position="95"/>
        <end position="118"/>
    </location>
</feature>
<dbReference type="InterPro" id="IPR035952">
    <property type="entry name" value="Rhomboid-like_sf"/>
</dbReference>
<evidence type="ECO:0000256" key="7">
    <source>
        <dbReference type="RuleBase" id="RU363059"/>
    </source>
</evidence>
<comment type="caution">
    <text evidence="7">Lacks conserved residue(s) required for the propagation of feature annotation.</text>
</comment>
<reference evidence="9" key="2">
    <citation type="submission" date="2013-03" db="EMBL/GenBank/DDBJ databases">
        <authorList>
            <person name="Motta M.C.M."/>
            <person name="Martins A.C.A."/>
            <person name="Preta C.M.C.C."/>
            <person name="Silva R."/>
            <person name="de Souza S.S."/>
            <person name="Klein C.C."/>
            <person name="de Almeida L.G.P."/>
            <person name="Cunha O.L."/>
            <person name="Colabardini A.C."/>
            <person name="Lima B.A."/>
            <person name="Machado C.R."/>
            <person name="Soares C.M.A."/>
            <person name="de Menezes C.B.A."/>
            <person name="Bartolomeu D.C."/>
            <person name="Grisard E.C."/>
            <person name="Fantinatti-Garboggini F."/>
            <person name="Rodrigues-Luiz G.F."/>
            <person name="Wagner G."/>
            <person name="Goldman G.H."/>
            <person name="Fietto J.L.R."/>
            <person name="Ciapina L.P."/>
            <person name="Brocchi M."/>
            <person name="Elias M.C."/>
            <person name="Goldman M.H.S."/>
            <person name="Sagot M.-F."/>
            <person name="Pereira M."/>
            <person name="Stoco P.H."/>
            <person name="Teixeira S.M.R."/>
            <person name="de Mendonca-Neto R.P."/>
            <person name="Maciel T.E.F."/>
            <person name="Mendes T.A.O."/>
            <person name="Urmenyi T.P."/>
            <person name="Teixeira M.M.G."/>
            <person name="de Camargo E.F.P."/>
            <person name="de Sousa W."/>
            <person name="Schenkman S."/>
            <person name="de Vasconcelos A.T.R."/>
        </authorList>
    </citation>
    <scope>NUCLEOTIDE SEQUENCE</scope>
</reference>
<keyword evidence="5 7" id="KW-1133">Transmembrane helix</keyword>
<evidence type="ECO:0000256" key="6">
    <source>
        <dbReference type="ARBA" id="ARBA00023136"/>
    </source>
</evidence>
<evidence type="ECO:0000313" key="10">
    <source>
        <dbReference type="EMBL" id="EPY34304.1"/>
    </source>
</evidence>
<evidence type="ECO:0000256" key="5">
    <source>
        <dbReference type="ARBA" id="ARBA00022989"/>
    </source>
</evidence>
<dbReference type="SUPFAM" id="SSF144091">
    <property type="entry name" value="Rhomboid-like"/>
    <property type="match status" value="1"/>
</dbReference>
<evidence type="ECO:0000313" key="8">
    <source>
        <dbReference type="EMBL" id="EPY26729.1"/>
    </source>
</evidence>
<keyword evidence="6 7" id="KW-0472">Membrane</keyword>
<comment type="similarity">
    <text evidence="2 7">Belongs to the derlin family.</text>
</comment>
<dbReference type="Proteomes" id="UP000015354">
    <property type="component" value="Unassembled WGS sequence"/>
</dbReference>
<dbReference type="InterPro" id="IPR007599">
    <property type="entry name" value="DER1"/>
</dbReference>
<sequence>MDALPVFRVPPVTRTLLCIYGVIVVLCYMEVVHPLQLMYSNTLIFQQKQYWRLFTPFFYYGSLNLNTALEIHWIYVVSSAIEEQYFHRRAIDYAVVVSVSALLILAARVIGIIDVLFMSTMLESVLMYLLSRLLPDQRVALFAVIEAPMRLLPAFYCLMMLYNQGTSAVKLNLVSCFIGHCMWYTLEIFPRITGINLLRLQNHLERLFQAAPGDEIVVN</sequence>
<evidence type="ECO:0000313" key="9">
    <source>
        <dbReference type="EMBL" id="EPY29142.1"/>
    </source>
</evidence>
<proteinExistence type="inferred from homology"/>
<keyword evidence="11" id="KW-1185">Reference proteome</keyword>
<keyword evidence="3 7" id="KW-0812">Transmembrane</keyword>
<dbReference type="OrthoDB" id="1716531at2759"/>
<dbReference type="PANTHER" id="PTHR11009">
    <property type="entry name" value="DER1-LIKE PROTEIN, DERLIN"/>
    <property type="match status" value="1"/>
</dbReference>
<gene>
    <name evidence="10" type="ORF">STCU_01666</name>
    <name evidence="9" type="ORF">STCU_04704</name>
    <name evidence="8" type="ORF">STCU_06109</name>
</gene>
<dbReference type="Pfam" id="PF04511">
    <property type="entry name" value="DER1"/>
    <property type="match status" value="1"/>
</dbReference>
<keyword evidence="4 7" id="KW-0256">Endoplasmic reticulum</keyword>
<protein>
    <recommendedName>
        <fullName evidence="7">Derlin</fullName>
    </recommendedName>
</protein>
<name>S9UEC8_9TRYP</name>
<evidence type="ECO:0000256" key="2">
    <source>
        <dbReference type="ARBA" id="ARBA00008917"/>
    </source>
</evidence>
<evidence type="ECO:0000313" key="11">
    <source>
        <dbReference type="Proteomes" id="UP000015354"/>
    </source>
</evidence>
<reference evidence="9 11" key="1">
    <citation type="journal article" date="2013" name="PLoS ONE">
        <title>Predicting the Proteins of Angomonas deanei, Strigomonas culicis and Their Respective Endosymbionts Reveals New Aspects of the Trypanosomatidae Family.</title>
        <authorList>
            <person name="Motta M.C."/>
            <person name="Martins A.C."/>
            <person name="de Souza S.S."/>
            <person name="Catta-Preta C.M."/>
            <person name="Silva R."/>
            <person name="Klein C.C."/>
            <person name="de Almeida L.G."/>
            <person name="de Lima Cunha O."/>
            <person name="Ciapina L.P."/>
            <person name="Brocchi M."/>
            <person name="Colabardini A.C."/>
            <person name="de Araujo Lima B."/>
            <person name="Machado C.R."/>
            <person name="de Almeida Soares C.M."/>
            <person name="Probst C.M."/>
            <person name="de Menezes C.B."/>
            <person name="Thompson C.E."/>
            <person name="Bartholomeu D.C."/>
            <person name="Gradia D.F."/>
            <person name="Pavoni D.P."/>
            <person name="Grisard E.C."/>
            <person name="Fantinatti-Garboggini F."/>
            <person name="Marchini F.K."/>
            <person name="Rodrigues-Luiz G.F."/>
            <person name="Wagner G."/>
            <person name="Goldman G.H."/>
            <person name="Fietto J.L."/>
            <person name="Elias M.C."/>
            <person name="Goldman M.H."/>
            <person name="Sagot M.F."/>
            <person name="Pereira M."/>
            <person name="Stoco P.H."/>
            <person name="de Mendonca-Neto R.P."/>
            <person name="Teixeira S.M."/>
            <person name="Maciel T.E."/>
            <person name="de Oliveira Mendes T.A."/>
            <person name="Urmenyi T.P."/>
            <person name="de Souza W."/>
            <person name="Schenkman S."/>
            <person name="de Vasconcelos A.T."/>
        </authorList>
    </citation>
    <scope>NUCLEOTIDE SEQUENCE [LARGE SCALE GENOMIC DNA]</scope>
</reference>
<dbReference type="GO" id="GO:0005789">
    <property type="term" value="C:endoplasmic reticulum membrane"/>
    <property type="evidence" value="ECO:0007669"/>
    <property type="project" value="UniProtKB-SubCell"/>
</dbReference>
<comment type="subcellular location">
    <subcellularLocation>
        <location evidence="1 7">Endoplasmic reticulum membrane</location>
        <topology evidence="1 7">Multi-pass membrane protein</topology>
    </subcellularLocation>
</comment>
<comment type="caution">
    <text evidence="9">The sequence shown here is derived from an EMBL/GenBank/DDBJ whole genome shotgun (WGS) entry which is preliminary data.</text>
</comment>
<accession>S9UEC8</accession>